<dbReference type="SUPFAM" id="SSF52047">
    <property type="entry name" value="RNI-like"/>
    <property type="match status" value="1"/>
</dbReference>
<gene>
    <name evidence="2" type="ORF">FB45DRAFT_867514</name>
</gene>
<feature type="region of interest" description="Disordered" evidence="1">
    <location>
        <begin position="55"/>
        <end position="77"/>
    </location>
</feature>
<comment type="caution">
    <text evidence="2">The sequence shown here is derived from an EMBL/GenBank/DDBJ whole genome shotgun (WGS) entry which is preliminary data.</text>
</comment>
<sequence length="489" mass="54850">MSFPLPTIDDKNPLYCPAITASNYLGSLRHQRSSRTRRTQAQSDRSFARILEKALETDEGEHEPYTEPLSSDGDSSHTLQDLSNTFEHRTITVRKTSTQALKKRKCISSDLSDLQGPTKYARSVSTVHESSFEISVRRERLRFFDPKKPQQSPLVVPKKEFGQPTLAEELKEKVRVLEDELYGPPIGTESPRGLKPLIQHLDALMPGIRLKERLTKLPEPSHQAIADFLGDNGLLNTRVMGILRTSEIRKLVLKESLADEDGLNLAGRDAFRVFSKPNSFLFLTELSFCGVQLQDLDLLHIHHLPRLVTLLLNNTGIGNEAVYHIVALRRTLLQLSIAINPHIDDDAVPAIIMLSKLSFLTILDTNIGMRGLRRLAKVIADEHRSIDVEIPSACETYIHNLESEYLLDPKPPLIANSSIVPDLSANALKRNLTAHAACNSSIIAVGTKREMAARLCEILETRKMDLVVRDMIQAQGEIRCNYVYPLLVL</sequence>
<evidence type="ECO:0000313" key="2">
    <source>
        <dbReference type="EMBL" id="KAJ7628450.1"/>
    </source>
</evidence>
<organism evidence="2 3">
    <name type="scientific">Roridomyces roridus</name>
    <dbReference type="NCBI Taxonomy" id="1738132"/>
    <lineage>
        <taxon>Eukaryota</taxon>
        <taxon>Fungi</taxon>
        <taxon>Dikarya</taxon>
        <taxon>Basidiomycota</taxon>
        <taxon>Agaricomycotina</taxon>
        <taxon>Agaricomycetes</taxon>
        <taxon>Agaricomycetidae</taxon>
        <taxon>Agaricales</taxon>
        <taxon>Marasmiineae</taxon>
        <taxon>Mycenaceae</taxon>
        <taxon>Roridomyces</taxon>
    </lineage>
</organism>
<feature type="compositionally biased region" description="Polar residues" evidence="1">
    <location>
        <begin position="68"/>
        <end position="77"/>
    </location>
</feature>
<protein>
    <submittedName>
        <fullName evidence="2">Uncharacterized protein</fullName>
    </submittedName>
</protein>
<evidence type="ECO:0000256" key="1">
    <source>
        <dbReference type="SAM" id="MobiDB-lite"/>
    </source>
</evidence>
<dbReference type="Proteomes" id="UP001221142">
    <property type="component" value="Unassembled WGS sequence"/>
</dbReference>
<dbReference type="EMBL" id="JARKIF010000010">
    <property type="protein sequence ID" value="KAJ7628450.1"/>
    <property type="molecule type" value="Genomic_DNA"/>
</dbReference>
<reference evidence="2" key="1">
    <citation type="submission" date="2023-03" db="EMBL/GenBank/DDBJ databases">
        <title>Massive genome expansion in bonnet fungi (Mycena s.s.) driven by repeated elements and novel gene families across ecological guilds.</title>
        <authorList>
            <consortium name="Lawrence Berkeley National Laboratory"/>
            <person name="Harder C.B."/>
            <person name="Miyauchi S."/>
            <person name="Viragh M."/>
            <person name="Kuo A."/>
            <person name="Thoen E."/>
            <person name="Andreopoulos B."/>
            <person name="Lu D."/>
            <person name="Skrede I."/>
            <person name="Drula E."/>
            <person name="Henrissat B."/>
            <person name="Morin E."/>
            <person name="Kohler A."/>
            <person name="Barry K."/>
            <person name="LaButti K."/>
            <person name="Morin E."/>
            <person name="Salamov A."/>
            <person name="Lipzen A."/>
            <person name="Mereny Z."/>
            <person name="Hegedus B."/>
            <person name="Baldrian P."/>
            <person name="Stursova M."/>
            <person name="Weitz H."/>
            <person name="Taylor A."/>
            <person name="Grigoriev I.V."/>
            <person name="Nagy L.G."/>
            <person name="Martin F."/>
            <person name="Kauserud H."/>
        </authorList>
    </citation>
    <scope>NUCLEOTIDE SEQUENCE</scope>
    <source>
        <strain evidence="2">9284</strain>
    </source>
</reference>
<dbReference type="Gene3D" id="3.80.10.10">
    <property type="entry name" value="Ribonuclease Inhibitor"/>
    <property type="match status" value="1"/>
</dbReference>
<dbReference type="AlphaFoldDB" id="A0AAD7BR66"/>
<name>A0AAD7BR66_9AGAR</name>
<dbReference type="InterPro" id="IPR032675">
    <property type="entry name" value="LRR_dom_sf"/>
</dbReference>
<evidence type="ECO:0000313" key="3">
    <source>
        <dbReference type="Proteomes" id="UP001221142"/>
    </source>
</evidence>
<keyword evidence="3" id="KW-1185">Reference proteome</keyword>
<proteinExistence type="predicted"/>
<accession>A0AAD7BR66</accession>